<name>A0A0C3RZB3_PHLG1</name>
<reference evidence="8 9" key="1">
    <citation type="journal article" date="2014" name="PLoS Genet.">
        <title>Analysis of the Phlebiopsis gigantea genome, transcriptome and secretome provides insight into its pioneer colonization strategies of wood.</title>
        <authorList>
            <person name="Hori C."/>
            <person name="Ishida T."/>
            <person name="Igarashi K."/>
            <person name="Samejima M."/>
            <person name="Suzuki H."/>
            <person name="Master E."/>
            <person name="Ferreira P."/>
            <person name="Ruiz-Duenas F.J."/>
            <person name="Held B."/>
            <person name="Canessa P."/>
            <person name="Larrondo L.F."/>
            <person name="Schmoll M."/>
            <person name="Druzhinina I.S."/>
            <person name="Kubicek C.P."/>
            <person name="Gaskell J.A."/>
            <person name="Kersten P."/>
            <person name="St John F."/>
            <person name="Glasner J."/>
            <person name="Sabat G."/>
            <person name="Splinter BonDurant S."/>
            <person name="Syed K."/>
            <person name="Yadav J."/>
            <person name="Mgbeahuruike A.C."/>
            <person name="Kovalchuk A."/>
            <person name="Asiegbu F.O."/>
            <person name="Lackner G."/>
            <person name="Hoffmeister D."/>
            <person name="Rencoret J."/>
            <person name="Gutierrez A."/>
            <person name="Sun H."/>
            <person name="Lindquist E."/>
            <person name="Barry K."/>
            <person name="Riley R."/>
            <person name="Grigoriev I.V."/>
            <person name="Henrissat B."/>
            <person name="Kues U."/>
            <person name="Berka R.M."/>
            <person name="Martinez A.T."/>
            <person name="Covert S.F."/>
            <person name="Blanchette R.A."/>
            <person name="Cullen D."/>
        </authorList>
    </citation>
    <scope>NUCLEOTIDE SEQUENCE [LARGE SCALE GENOMIC DNA]</scope>
    <source>
        <strain evidence="8 9">11061_1 CR5-6</strain>
    </source>
</reference>
<dbReference type="HOGENOM" id="CLU_019907_2_0_1"/>
<organism evidence="8 9">
    <name type="scientific">Phlebiopsis gigantea (strain 11061_1 CR5-6)</name>
    <name type="common">White-rot fungus</name>
    <name type="synonym">Peniophora gigantea</name>
    <dbReference type="NCBI Taxonomy" id="745531"/>
    <lineage>
        <taxon>Eukaryota</taxon>
        <taxon>Fungi</taxon>
        <taxon>Dikarya</taxon>
        <taxon>Basidiomycota</taxon>
        <taxon>Agaricomycotina</taxon>
        <taxon>Agaricomycetes</taxon>
        <taxon>Polyporales</taxon>
        <taxon>Phanerochaetaceae</taxon>
        <taxon>Phlebiopsis</taxon>
    </lineage>
</organism>
<dbReference type="Pfam" id="PF05602">
    <property type="entry name" value="CLPTM1"/>
    <property type="match status" value="1"/>
</dbReference>
<proteinExistence type="inferred from homology"/>
<evidence type="ECO:0000256" key="1">
    <source>
        <dbReference type="ARBA" id="ARBA00004141"/>
    </source>
</evidence>
<feature type="transmembrane region" description="Helical" evidence="7">
    <location>
        <begin position="361"/>
        <end position="384"/>
    </location>
</feature>
<feature type="transmembrane region" description="Helical" evidence="7">
    <location>
        <begin position="328"/>
        <end position="349"/>
    </location>
</feature>
<evidence type="ECO:0000313" key="9">
    <source>
        <dbReference type="Proteomes" id="UP000053257"/>
    </source>
</evidence>
<evidence type="ECO:0000256" key="2">
    <source>
        <dbReference type="ARBA" id="ARBA00009310"/>
    </source>
</evidence>
<protein>
    <recommendedName>
        <fullName evidence="10">Cleft lip and palate associated transmembrane protein</fullName>
    </recommendedName>
</protein>
<keyword evidence="9" id="KW-1185">Reference proteome</keyword>
<evidence type="ECO:0008006" key="10">
    <source>
        <dbReference type="Google" id="ProtNLM"/>
    </source>
</evidence>
<evidence type="ECO:0000256" key="3">
    <source>
        <dbReference type="ARBA" id="ARBA00022692"/>
    </source>
</evidence>
<feature type="region of interest" description="Disordered" evidence="6">
    <location>
        <begin position="21"/>
        <end position="51"/>
    </location>
</feature>
<evidence type="ECO:0000256" key="4">
    <source>
        <dbReference type="ARBA" id="ARBA00022989"/>
    </source>
</evidence>
<sequence length="608" mass="69102">MCPNIESLLRVTNSLQSASRFFGSKTPQQPPPAVPAPAQVTTSASVGTPATSPATGLLQQAFPAWPLGIPLSMHVYLTTGPTAHVFGNDPNDLPQFVWENITFGDWNDHRVVEYDINLPYSVQHNGSLWADIFLCRDGANPNPAHPKFDWNSVHHQRKLLTRYFPKTKVRKQKNLLSSQEEVADEVEEVCSSIHLKRQRPDVIASHWHRNLTLALVSDANVIPVSQMPAPVAQYVTLLPERDQSGTKGFYRPIIFPNEFWNLRSQYVEINETTPILPLQITFQPMSYWKFQTFATMTHSFAEAVKQQGGGGNAEMDEIKRMLVETNPWFLGLTAFVSILHVVFEMIAFSSDVAHWRKKQELVGVSVRYIVTNVVVQIIIFLYLIDNNEQTSWMILMGNGFGILIEAWKASLESWGITKAVDIRVIPASPGSRLPYTLDIKDKHVLSEDEKKTQEYDKLAFRYVSYVTIPCLAGYTVYSLLYETHRGWYSFVISTLTSFVYMFGFAQLVPQLIINYKLKSVAHMPMKAMIFKTLSTVVDDLFAFCIKMPILHRLACFRDDVVFLVFLYQRWIYRIDPKRVNEYGQVMASDAAAVAEKEGKGAKETKKNK</sequence>
<dbReference type="GO" id="GO:0016020">
    <property type="term" value="C:membrane"/>
    <property type="evidence" value="ECO:0007669"/>
    <property type="project" value="UniProtKB-SubCell"/>
</dbReference>
<comment type="similarity">
    <text evidence="2">Belongs to the CLPTM1 family.</text>
</comment>
<evidence type="ECO:0000256" key="5">
    <source>
        <dbReference type="ARBA" id="ARBA00023136"/>
    </source>
</evidence>
<feature type="transmembrane region" description="Helical" evidence="7">
    <location>
        <begin position="486"/>
        <end position="508"/>
    </location>
</feature>
<feature type="transmembrane region" description="Helical" evidence="7">
    <location>
        <begin position="459"/>
        <end position="480"/>
    </location>
</feature>
<dbReference type="PANTHER" id="PTHR21347">
    <property type="entry name" value="CLEFT LIP AND PALATE ASSOCIATED TRANSMEMBRANE PROTEIN-RELATED"/>
    <property type="match status" value="1"/>
</dbReference>
<dbReference type="STRING" id="745531.A0A0C3RZB3"/>
<dbReference type="AlphaFoldDB" id="A0A0C3RZB3"/>
<dbReference type="InterPro" id="IPR008429">
    <property type="entry name" value="CLPTM1"/>
</dbReference>
<comment type="subcellular location">
    <subcellularLocation>
        <location evidence="1">Membrane</location>
        <topology evidence="1">Multi-pass membrane protein</topology>
    </subcellularLocation>
</comment>
<dbReference type="EMBL" id="KN840492">
    <property type="protein sequence ID" value="KIP07676.1"/>
    <property type="molecule type" value="Genomic_DNA"/>
</dbReference>
<keyword evidence="3 7" id="KW-0812">Transmembrane</keyword>
<dbReference type="PANTHER" id="PTHR21347:SF0">
    <property type="entry name" value="LIPID SCRAMBLASE CLPTM1L"/>
    <property type="match status" value="1"/>
</dbReference>
<keyword evidence="5 7" id="KW-0472">Membrane</keyword>
<evidence type="ECO:0000313" key="8">
    <source>
        <dbReference type="EMBL" id="KIP07676.1"/>
    </source>
</evidence>
<keyword evidence="4 7" id="KW-1133">Transmembrane helix</keyword>
<evidence type="ECO:0000256" key="6">
    <source>
        <dbReference type="SAM" id="MobiDB-lite"/>
    </source>
</evidence>
<dbReference type="GO" id="GO:0012505">
    <property type="term" value="C:endomembrane system"/>
    <property type="evidence" value="ECO:0007669"/>
    <property type="project" value="TreeGrafter"/>
</dbReference>
<dbReference type="OrthoDB" id="378564at2759"/>
<gene>
    <name evidence="8" type="ORF">PHLGIDRAFT_70611</name>
</gene>
<dbReference type="Proteomes" id="UP000053257">
    <property type="component" value="Unassembled WGS sequence"/>
</dbReference>
<evidence type="ECO:0000256" key="7">
    <source>
        <dbReference type="SAM" id="Phobius"/>
    </source>
</evidence>
<accession>A0A0C3RZB3</accession>